<evidence type="ECO:0000313" key="2">
    <source>
        <dbReference type="EMBL" id="MBL0375375.1"/>
    </source>
</evidence>
<keyword evidence="3" id="KW-1185">Reference proteome</keyword>
<organism evidence="2 3">
    <name type="scientific">Rhizobium setariae</name>
    <dbReference type="NCBI Taxonomy" id="2801340"/>
    <lineage>
        <taxon>Bacteria</taxon>
        <taxon>Pseudomonadati</taxon>
        <taxon>Pseudomonadota</taxon>
        <taxon>Alphaproteobacteria</taxon>
        <taxon>Hyphomicrobiales</taxon>
        <taxon>Rhizobiaceae</taxon>
        <taxon>Rhizobium/Agrobacterium group</taxon>
        <taxon>Rhizobium</taxon>
    </lineage>
</organism>
<dbReference type="Proteomes" id="UP000633219">
    <property type="component" value="Unassembled WGS sequence"/>
</dbReference>
<feature type="coiled-coil region" evidence="1">
    <location>
        <begin position="68"/>
        <end position="95"/>
    </location>
</feature>
<accession>A0A936YX11</accession>
<protein>
    <submittedName>
        <fullName evidence="2">Uncharacterized protein</fullName>
    </submittedName>
</protein>
<gene>
    <name evidence="2" type="ORF">JJB09_25520</name>
</gene>
<dbReference type="AlphaFoldDB" id="A0A936YX11"/>
<dbReference type="RefSeq" id="WP_201663922.1">
    <property type="nucleotide sequence ID" value="NZ_JAEQNC010000023.1"/>
</dbReference>
<sequence>MAHYQGNPAAGVMMEVGSLLSVVAAVGPCLAEGIHAVASDISQARYESRYHDALSRAIQHGQQLQIVAEAAIERVGELEAEIAKLRDACAQRQEIIQMLAGRK</sequence>
<reference evidence="2" key="1">
    <citation type="submission" date="2021-01" db="EMBL/GenBank/DDBJ databases">
        <title>Rhizobium sp. strain KVB221 16S ribosomal RNA gene Genome sequencing and assembly.</title>
        <authorList>
            <person name="Kang M."/>
        </authorList>
    </citation>
    <scope>NUCLEOTIDE SEQUENCE</scope>
    <source>
        <strain evidence="2">KVB221</strain>
    </source>
</reference>
<evidence type="ECO:0000313" key="3">
    <source>
        <dbReference type="Proteomes" id="UP000633219"/>
    </source>
</evidence>
<dbReference type="EMBL" id="JAEQNC010000023">
    <property type="protein sequence ID" value="MBL0375375.1"/>
    <property type="molecule type" value="Genomic_DNA"/>
</dbReference>
<comment type="caution">
    <text evidence="2">The sequence shown here is derived from an EMBL/GenBank/DDBJ whole genome shotgun (WGS) entry which is preliminary data.</text>
</comment>
<name>A0A936YX11_9HYPH</name>
<evidence type="ECO:0000256" key="1">
    <source>
        <dbReference type="SAM" id="Coils"/>
    </source>
</evidence>
<proteinExistence type="predicted"/>
<keyword evidence="1" id="KW-0175">Coiled coil</keyword>